<evidence type="ECO:0000313" key="4">
    <source>
        <dbReference type="Proteomes" id="UP000271098"/>
    </source>
</evidence>
<evidence type="ECO:0000259" key="2">
    <source>
        <dbReference type="PROSITE" id="PS50026"/>
    </source>
</evidence>
<keyword evidence="1" id="KW-1015">Disulfide bond</keyword>
<dbReference type="SMART" id="SM00181">
    <property type="entry name" value="EGF"/>
    <property type="match status" value="1"/>
</dbReference>
<protein>
    <recommendedName>
        <fullName evidence="2">EGF-like domain-containing protein</fullName>
    </recommendedName>
</protein>
<dbReference type="Proteomes" id="UP000271098">
    <property type="component" value="Unassembled WGS sequence"/>
</dbReference>
<dbReference type="Gene3D" id="2.60.120.1000">
    <property type="match status" value="1"/>
</dbReference>
<dbReference type="Gene3D" id="2.10.25.10">
    <property type="entry name" value="Laminin"/>
    <property type="match status" value="1"/>
</dbReference>
<evidence type="ECO:0000256" key="1">
    <source>
        <dbReference type="PROSITE-ProRule" id="PRU00076"/>
    </source>
</evidence>
<name>A0A3P7N116_9BILA</name>
<dbReference type="SUPFAM" id="SSF57196">
    <property type="entry name" value="EGF/Laminin"/>
    <property type="match status" value="1"/>
</dbReference>
<dbReference type="AlphaFoldDB" id="A0A3P7N116"/>
<dbReference type="PROSITE" id="PS50026">
    <property type="entry name" value="EGF_3"/>
    <property type="match status" value="1"/>
</dbReference>
<gene>
    <name evidence="3" type="ORF">GPUH_LOCUS17628</name>
</gene>
<dbReference type="CDD" id="cd00054">
    <property type="entry name" value="EGF_CA"/>
    <property type="match status" value="1"/>
</dbReference>
<reference evidence="3 4" key="1">
    <citation type="submission" date="2018-11" db="EMBL/GenBank/DDBJ databases">
        <authorList>
            <consortium name="Pathogen Informatics"/>
        </authorList>
    </citation>
    <scope>NUCLEOTIDE SEQUENCE [LARGE SCALE GENOMIC DNA]</scope>
</reference>
<accession>A0A3P7N116</accession>
<feature type="disulfide bond" evidence="1">
    <location>
        <begin position="77"/>
        <end position="86"/>
    </location>
</feature>
<evidence type="ECO:0000313" key="3">
    <source>
        <dbReference type="EMBL" id="VDN30153.1"/>
    </source>
</evidence>
<sequence length="355" mass="39974">MSLMIWGARLHVDVDSYTVLWLEGNAVRNIAKQLAYFHLSTVGCYRSATIAFRCLPNPCENDAVCEQISLDDFKCHCPDSYYGKRCHATRRYRSCEAFFLGNAHIRRKNISIDLDGGNHLAPLTVQCEQKLDDHDDVGITTALFHQFGKSGIMVTGDNEPGSVKKSLDYGVSTDQLDRFIEGFESCEQYMRYECRGGAKLMSHGYERRPSSWYSTRNGQHGLQWADAPPYSRMCSCAANSSCIHNRMCNCDSGEDSVDDGYNPHMQLLPVMNLFLGGTTSTSSINVTIGPLVCIHRHVFDGITFLDRDARLVGSQSFLSSALDLEMLIRMSHSKMTIFTWESLNGQRWYQLYVAG</sequence>
<keyword evidence="4" id="KW-1185">Reference proteome</keyword>
<dbReference type="Pfam" id="PF00008">
    <property type="entry name" value="EGF"/>
    <property type="match status" value="1"/>
</dbReference>
<dbReference type="OrthoDB" id="26719at2759"/>
<dbReference type="PROSITE" id="PS00022">
    <property type="entry name" value="EGF_1"/>
    <property type="match status" value="1"/>
</dbReference>
<feature type="domain" description="EGF-like" evidence="2">
    <location>
        <begin position="50"/>
        <end position="87"/>
    </location>
</feature>
<organism evidence="3 4">
    <name type="scientific">Gongylonema pulchrum</name>
    <dbReference type="NCBI Taxonomy" id="637853"/>
    <lineage>
        <taxon>Eukaryota</taxon>
        <taxon>Metazoa</taxon>
        <taxon>Ecdysozoa</taxon>
        <taxon>Nematoda</taxon>
        <taxon>Chromadorea</taxon>
        <taxon>Rhabditida</taxon>
        <taxon>Spirurina</taxon>
        <taxon>Spiruromorpha</taxon>
        <taxon>Spiruroidea</taxon>
        <taxon>Gongylonematidae</taxon>
        <taxon>Gongylonema</taxon>
    </lineage>
</organism>
<dbReference type="InterPro" id="IPR000742">
    <property type="entry name" value="EGF"/>
</dbReference>
<comment type="caution">
    <text evidence="1">Lacks conserved residue(s) required for the propagation of feature annotation.</text>
</comment>
<dbReference type="EMBL" id="UYRT01085443">
    <property type="protein sequence ID" value="VDN30153.1"/>
    <property type="molecule type" value="Genomic_DNA"/>
</dbReference>
<keyword evidence="1" id="KW-0245">EGF-like domain</keyword>
<proteinExistence type="predicted"/>